<dbReference type="OrthoDB" id="259935at2759"/>
<gene>
    <name evidence="2" type="ORF">DM01DRAFT_321734</name>
</gene>
<protein>
    <submittedName>
        <fullName evidence="2">Uncharacterized protein</fullName>
    </submittedName>
</protein>
<feature type="compositionally biased region" description="Basic and acidic residues" evidence="1">
    <location>
        <begin position="42"/>
        <end position="77"/>
    </location>
</feature>
<reference evidence="2 3" key="1">
    <citation type="submission" date="2016-07" db="EMBL/GenBank/DDBJ databases">
        <title>Pervasive Adenine N6-methylation of Active Genes in Fungi.</title>
        <authorList>
            <consortium name="DOE Joint Genome Institute"/>
            <person name="Mondo S.J."/>
            <person name="Dannebaum R.O."/>
            <person name="Kuo R.C."/>
            <person name="Labutti K."/>
            <person name="Haridas S."/>
            <person name="Kuo A."/>
            <person name="Salamov A."/>
            <person name="Ahrendt S.R."/>
            <person name="Lipzen A."/>
            <person name="Sullivan W."/>
            <person name="Andreopoulos W.B."/>
            <person name="Clum A."/>
            <person name="Lindquist E."/>
            <person name="Daum C."/>
            <person name="Ramamoorthy G.K."/>
            <person name="Gryganskyi A."/>
            <person name="Culley D."/>
            <person name="Magnuson J.K."/>
            <person name="James T.Y."/>
            <person name="O'Malley M.A."/>
            <person name="Stajich J.E."/>
            <person name="Spatafora J.W."/>
            <person name="Visel A."/>
            <person name="Grigoriev I.V."/>
        </authorList>
    </citation>
    <scope>NUCLEOTIDE SEQUENCE [LARGE SCALE GENOMIC DNA]</scope>
    <source>
        <strain evidence="2 3">NRRL 3301</strain>
    </source>
</reference>
<evidence type="ECO:0000313" key="2">
    <source>
        <dbReference type="EMBL" id="ORX49929.1"/>
    </source>
</evidence>
<comment type="caution">
    <text evidence="2">The sequence shown here is derived from an EMBL/GenBank/DDBJ whole genome shotgun (WGS) entry which is preliminary data.</text>
</comment>
<feature type="compositionally biased region" description="Basic and acidic residues" evidence="1">
    <location>
        <begin position="16"/>
        <end position="25"/>
    </location>
</feature>
<accession>A0A1X2GBQ2</accession>
<dbReference type="AlphaFoldDB" id="A0A1X2GBQ2"/>
<evidence type="ECO:0000313" key="3">
    <source>
        <dbReference type="Proteomes" id="UP000242146"/>
    </source>
</evidence>
<keyword evidence="3" id="KW-1185">Reference proteome</keyword>
<dbReference type="EMBL" id="MCGT01000025">
    <property type="protein sequence ID" value="ORX49929.1"/>
    <property type="molecule type" value="Genomic_DNA"/>
</dbReference>
<dbReference type="STRING" id="101127.A0A1X2GBQ2"/>
<feature type="region of interest" description="Disordered" evidence="1">
    <location>
        <begin position="1"/>
        <end position="77"/>
    </location>
</feature>
<name>A0A1X2GBQ2_9FUNG</name>
<sequence length="184" mass="20818">MSATEDRRAGQASIKAEFRKERWFDDDNNDYNGGADADDAAEGDKPQDTEKRRFDKAKSKAERGMNRGDRGKRRLEDKIKKKAANLAKPAASPMTCKLTWHPNLQTWVIDASTLIFSESKCSYGYKCRYLKAHLDENNKLVTNEEQVSNTKPTFTLNGIKPDFQFMNVSLAQLLKISSSFNVDG</sequence>
<organism evidence="2 3">
    <name type="scientific">Hesseltinella vesiculosa</name>
    <dbReference type="NCBI Taxonomy" id="101127"/>
    <lineage>
        <taxon>Eukaryota</taxon>
        <taxon>Fungi</taxon>
        <taxon>Fungi incertae sedis</taxon>
        <taxon>Mucoromycota</taxon>
        <taxon>Mucoromycotina</taxon>
        <taxon>Mucoromycetes</taxon>
        <taxon>Mucorales</taxon>
        <taxon>Cunninghamellaceae</taxon>
        <taxon>Hesseltinella</taxon>
    </lineage>
</organism>
<evidence type="ECO:0000256" key="1">
    <source>
        <dbReference type="SAM" id="MobiDB-lite"/>
    </source>
</evidence>
<proteinExistence type="predicted"/>
<dbReference type="Proteomes" id="UP000242146">
    <property type="component" value="Unassembled WGS sequence"/>
</dbReference>